<organism evidence="3 4">
    <name type="scientific">Frondihabitans sucicola</name>
    <dbReference type="NCBI Taxonomy" id="1268041"/>
    <lineage>
        <taxon>Bacteria</taxon>
        <taxon>Bacillati</taxon>
        <taxon>Actinomycetota</taxon>
        <taxon>Actinomycetes</taxon>
        <taxon>Micrococcales</taxon>
        <taxon>Microbacteriaceae</taxon>
        <taxon>Frondihabitans</taxon>
    </lineage>
</organism>
<dbReference type="Pfam" id="PF01261">
    <property type="entry name" value="AP_endonuc_2"/>
    <property type="match status" value="1"/>
</dbReference>
<dbReference type="InterPro" id="IPR036237">
    <property type="entry name" value="Xyl_isomerase-like_sf"/>
</dbReference>
<evidence type="ECO:0000313" key="4">
    <source>
        <dbReference type="Proteomes" id="UP001321486"/>
    </source>
</evidence>
<protein>
    <recommendedName>
        <fullName evidence="2">Xylose isomerase-like TIM barrel domain-containing protein</fullName>
    </recommendedName>
</protein>
<proteinExistence type="predicted"/>
<feature type="domain" description="Xylose isomerase-like TIM barrel" evidence="2">
    <location>
        <begin position="49"/>
        <end position="304"/>
    </location>
</feature>
<gene>
    <name evidence="3" type="ORF">GCM10025867_10990</name>
</gene>
<sequence>MTTLSMSSYSVREHLGPVEFQFTDSHGEDRSFSFPFPSLLTLADFPERAKSAFGVDAIETVAFQFTGGLGDPELDAFADALGAAGVTLVNVAIDVGDLLDPDELRRAGDVAELKDWIARFGQMGARFLRVNPGSPFSPHDGGAQPPAHLVEALGELGDFAARYGSRLLVENHGGPSSDPAWMLDLLHSVGVERLGLLLDLGNFDALLEPVGALAFPADGAPAADAAQVLDSVDLTTVYSGIERLAPHAELVHVKAHDVDEAGVVRAVDIDRALKILREHDYSGPLTIEYEGTGGDPWAKSARVLEVTRLAAEARA</sequence>
<dbReference type="InterPro" id="IPR013022">
    <property type="entry name" value="Xyl_isomerase-like_TIM-brl"/>
</dbReference>
<dbReference type="PANTHER" id="PTHR12110:SF53">
    <property type="entry name" value="BLR5974 PROTEIN"/>
    <property type="match status" value="1"/>
</dbReference>
<dbReference type="RefSeq" id="WP_286345766.1">
    <property type="nucleotide sequence ID" value="NZ_AP027732.1"/>
</dbReference>
<evidence type="ECO:0000256" key="1">
    <source>
        <dbReference type="ARBA" id="ARBA00023277"/>
    </source>
</evidence>
<name>A0ABN6XXI4_9MICO</name>
<keyword evidence="1" id="KW-0119">Carbohydrate metabolism</keyword>
<accession>A0ABN6XXI4</accession>
<dbReference type="EMBL" id="AP027732">
    <property type="protein sequence ID" value="BDZ48858.1"/>
    <property type="molecule type" value="Genomic_DNA"/>
</dbReference>
<dbReference type="PANTHER" id="PTHR12110">
    <property type="entry name" value="HYDROXYPYRUVATE ISOMERASE"/>
    <property type="match status" value="1"/>
</dbReference>
<dbReference type="Proteomes" id="UP001321486">
    <property type="component" value="Chromosome"/>
</dbReference>
<dbReference type="InterPro" id="IPR050312">
    <property type="entry name" value="IolE/XylAMocC-like"/>
</dbReference>
<dbReference type="SUPFAM" id="SSF51658">
    <property type="entry name" value="Xylose isomerase-like"/>
    <property type="match status" value="1"/>
</dbReference>
<evidence type="ECO:0000313" key="3">
    <source>
        <dbReference type="EMBL" id="BDZ48858.1"/>
    </source>
</evidence>
<reference evidence="4" key="1">
    <citation type="journal article" date="2019" name="Int. J. Syst. Evol. Microbiol.">
        <title>The Global Catalogue of Microorganisms (GCM) 10K type strain sequencing project: providing services to taxonomists for standard genome sequencing and annotation.</title>
        <authorList>
            <consortium name="The Broad Institute Genomics Platform"/>
            <consortium name="The Broad Institute Genome Sequencing Center for Infectious Disease"/>
            <person name="Wu L."/>
            <person name="Ma J."/>
        </authorList>
    </citation>
    <scope>NUCLEOTIDE SEQUENCE [LARGE SCALE GENOMIC DNA]</scope>
    <source>
        <strain evidence="4">NBRC 108728</strain>
    </source>
</reference>
<keyword evidence="4" id="KW-1185">Reference proteome</keyword>
<dbReference type="Gene3D" id="3.20.20.150">
    <property type="entry name" value="Divalent-metal-dependent TIM barrel enzymes"/>
    <property type="match status" value="1"/>
</dbReference>
<evidence type="ECO:0000259" key="2">
    <source>
        <dbReference type="Pfam" id="PF01261"/>
    </source>
</evidence>